<feature type="chain" id="PRO_5023121585" evidence="1">
    <location>
        <begin position="25"/>
        <end position="303"/>
    </location>
</feature>
<dbReference type="InterPro" id="IPR013022">
    <property type="entry name" value="Xyl_isomerase-like_TIM-brl"/>
</dbReference>
<keyword evidence="4" id="KW-1185">Reference proteome</keyword>
<dbReference type="AlphaFoldDB" id="A0A5B9M6F3"/>
<evidence type="ECO:0000313" key="4">
    <source>
        <dbReference type="Proteomes" id="UP000321353"/>
    </source>
</evidence>
<dbReference type="KEGG" id="smam:Mal15_06900"/>
<protein>
    <submittedName>
        <fullName evidence="3">Xylose isomerase-like TIM barrel</fullName>
    </submittedName>
</protein>
<accession>A0A5B9M6F3</accession>
<dbReference type="GO" id="GO:0016853">
    <property type="term" value="F:isomerase activity"/>
    <property type="evidence" value="ECO:0007669"/>
    <property type="project" value="UniProtKB-KW"/>
</dbReference>
<dbReference type="RefSeq" id="WP_147866452.1">
    <property type="nucleotide sequence ID" value="NZ_CP036264.1"/>
</dbReference>
<evidence type="ECO:0000256" key="1">
    <source>
        <dbReference type="SAM" id="SignalP"/>
    </source>
</evidence>
<dbReference type="Proteomes" id="UP000321353">
    <property type="component" value="Chromosome"/>
</dbReference>
<name>A0A5B9M6F3_9BACT</name>
<dbReference type="Gene3D" id="3.20.20.150">
    <property type="entry name" value="Divalent-metal-dependent TIM barrel enzymes"/>
    <property type="match status" value="1"/>
</dbReference>
<feature type="domain" description="Xylose isomerase-like TIM barrel" evidence="2">
    <location>
        <begin position="58"/>
        <end position="292"/>
    </location>
</feature>
<organism evidence="3 4">
    <name type="scientific">Stieleria maiorica</name>
    <dbReference type="NCBI Taxonomy" id="2795974"/>
    <lineage>
        <taxon>Bacteria</taxon>
        <taxon>Pseudomonadati</taxon>
        <taxon>Planctomycetota</taxon>
        <taxon>Planctomycetia</taxon>
        <taxon>Pirellulales</taxon>
        <taxon>Pirellulaceae</taxon>
        <taxon>Stieleria</taxon>
    </lineage>
</organism>
<dbReference type="InterPro" id="IPR006311">
    <property type="entry name" value="TAT_signal"/>
</dbReference>
<dbReference type="InterPro" id="IPR036237">
    <property type="entry name" value="Xyl_isomerase-like_sf"/>
</dbReference>
<evidence type="ECO:0000259" key="2">
    <source>
        <dbReference type="Pfam" id="PF01261"/>
    </source>
</evidence>
<evidence type="ECO:0000313" key="3">
    <source>
        <dbReference type="EMBL" id="QEF96662.1"/>
    </source>
</evidence>
<dbReference type="SUPFAM" id="SSF51658">
    <property type="entry name" value="Xylose isomerase-like"/>
    <property type="match status" value="1"/>
</dbReference>
<keyword evidence="1" id="KW-0732">Signal</keyword>
<keyword evidence="3" id="KW-0413">Isomerase</keyword>
<dbReference type="Pfam" id="PF01261">
    <property type="entry name" value="AP_endonuc_2"/>
    <property type="match status" value="1"/>
</dbReference>
<dbReference type="PANTHER" id="PTHR12110">
    <property type="entry name" value="HYDROXYPYRUVATE ISOMERASE"/>
    <property type="match status" value="1"/>
</dbReference>
<dbReference type="PROSITE" id="PS51318">
    <property type="entry name" value="TAT"/>
    <property type="match status" value="1"/>
</dbReference>
<reference evidence="3 4" key="1">
    <citation type="submission" date="2019-02" db="EMBL/GenBank/DDBJ databases">
        <title>Planctomycetal bacteria perform biofilm scaping via a novel small molecule.</title>
        <authorList>
            <person name="Jeske O."/>
            <person name="Boedeker C."/>
            <person name="Wiegand S."/>
            <person name="Breitling P."/>
            <person name="Kallscheuer N."/>
            <person name="Jogler M."/>
            <person name="Rohde M."/>
            <person name="Petersen J."/>
            <person name="Medema M.H."/>
            <person name="Surup F."/>
            <person name="Jogler C."/>
        </authorList>
    </citation>
    <scope>NUCLEOTIDE SEQUENCE [LARGE SCALE GENOMIC DNA]</scope>
    <source>
        <strain evidence="3 4">Mal15</strain>
    </source>
</reference>
<gene>
    <name evidence="3" type="ORF">Mal15_06900</name>
</gene>
<dbReference type="InterPro" id="IPR050312">
    <property type="entry name" value="IolE/XylAMocC-like"/>
</dbReference>
<proteinExistence type="predicted"/>
<dbReference type="EMBL" id="CP036264">
    <property type="protein sequence ID" value="QEF96662.1"/>
    <property type="molecule type" value="Genomic_DNA"/>
</dbReference>
<sequence length="303" mass="33542" precursor="true">MTTNRRRFLAASAASFTAAVTATAAQSTLGNDAAATPKNTICVFTKPFNSLSFEELAEKIAAIGYDGIEAPIRRGGHIEPEQCADELPKLVEALAKYGLKITVMTSDINDPGDPSTERVLRTAATLGIRRYRMKYVHYDPDLTIDDQIANWHDQFVDLAALNHDFGITGLYQNHAGNKYMGAAIWDLDRVLAGIAPTDIGMAYDIRHATVEGGTSWPTTFRMIRDHIDTVYVKDFVWEGAKMANVPLGQGRVNPAFFKMLADSDFTGPISLHEEYLDHRKPELVPQHLAAIEQDLATLREMMK</sequence>
<feature type="signal peptide" evidence="1">
    <location>
        <begin position="1"/>
        <end position="24"/>
    </location>
</feature>